<accession>A0AAD8A5Y6</accession>
<name>A0AAD8A5Y6_DIPPU</name>
<dbReference type="AlphaFoldDB" id="A0AAD8A5Y6"/>
<dbReference type="Proteomes" id="UP001233999">
    <property type="component" value="Unassembled WGS sequence"/>
</dbReference>
<keyword evidence="2" id="KW-1185">Reference proteome</keyword>
<reference evidence="1" key="2">
    <citation type="submission" date="2023-05" db="EMBL/GenBank/DDBJ databases">
        <authorList>
            <person name="Fouks B."/>
        </authorList>
    </citation>
    <scope>NUCLEOTIDE SEQUENCE</scope>
    <source>
        <strain evidence="1">Stay&amp;Tobe</strain>
        <tissue evidence="1">Testes</tissue>
    </source>
</reference>
<feature type="non-terminal residue" evidence="1">
    <location>
        <position position="73"/>
    </location>
</feature>
<dbReference type="EMBL" id="JASPKZ010003806">
    <property type="protein sequence ID" value="KAJ9592770.1"/>
    <property type="molecule type" value="Genomic_DNA"/>
</dbReference>
<sequence length="73" mass="8095">HSRQMPTLNLRNILPSPSARINTIHVLETGPGGLLCTDTSSNLPSYPSESALPVHHYNFLNYQEIYPGDCEES</sequence>
<proteinExistence type="predicted"/>
<comment type="caution">
    <text evidence="1">The sequence shown here is derived from an EMBL/GenBank/DDBJ whole genome shotgun (WGS) entry which is preliminary data.</text>
</comment>
<organism evidence="1 2">
    <name type="scientific">Diploptera punctata</name>
    <name type="common">Pacific beetle cockroach</name>
    <dbReference type="NCBI Taxonomy" id="6984"/>
    <lineage>
        <taxon>Eukaryota</taxon>
        <taxon>Metazoa</taxon>
        <taxon>Ecdysozoa</taxon>
        <taxon>Arthropoda</taxon>
        <taxon>Hexapoda</taxon>
        <taxon>Insecta</taxon>
        <taxon>Pterygota</taxon>
        <taxon>Neoptera</taxon>
        <taxon>Polyneoptera</taxon>
        <taxon>Dictyoptera</taxon>
        <taxon>Blattodea</taxon>
        <taxon>Blaberoidea</taxon>
        <taxon>Blaberidae</taxon>
        <taxon>Diplopterinae</taxon>
        <taxon>Diploptera</taxon>
    </lineage>
</organism>
<protein>
    <submittedName>
        <fullName evidence="1">Uncharacterized protein</fullName>
    </submittedName>
</protein>
<feature type="non-terminal residue" evidence="1">
    <location>
        <position position="1"/>
    </location>
</feature>
<reference evidence="1" key="1">
    <citation type="journal article" date="2023" name="IScience">
        <title>Live-bearing cockroach genome reveals convergent evolutionary mechanisms linked to viviparity in insects and beyond.</title>
        <authorList>
            <person name="Fouks B."/>
            <person name="Harrison M.C."/>
            <person name="Mikhailova A.A."/>
            <person name="Marchal E."/>
            <person name="English S."/>
            <person name="Carruthers M."/>
            <person name="Jennings E.C."/>
            <person name="Chiamaka E.L."/>
            <person name="Frigard R.A."/>
            <person name="Pippel M."/>
            <person name="Attardo G.M."/>
            <person name="Benoit J.B."/>
            <person name="Bornberg-Bauer E."/>
            <person name="Tobe S.S."/>
        </authorList>
    </citation>
    <scope>NUCLEOTIDE SEQUENCE</scope>
    <source>
        <strain evidence="1">Stay&amp;Tobe</strain>
    </source>
</reference>
<evidence type="ECO:0000313" key="1">
    <source>
        <dbReference type="EMBL" id="KAJ9592770.1"/>
    </source>
</evidence>
<gene>
    <name evidence="1" type="ORF">L9F63_015548</name>
</gene>
<evidence type="ECO:0000313" key="2">
    <source>
        <dbReference type="Proteomes" id="UP001233999"/>
    </source>
</evidence>